<protein>
    <submittedName>
        <fullName evidence="1">Uncharacterized protein</fullName>
    </submittedName>
</protein>
<name>A0AAP5AL16_9GAMM</name>
<dbReference type="RefSeq" id="WP_307107544.1">
    <property type="nucleotide sequence ID" value="NZ_JAUTAS010000001.1"/>
</dbReference>
<dbReference type="Proteomes" id="UP001226084">
    <property type="component" value="Unassembled WGS sequence"/>
</dbReference>
<reference evidence="1" key="1">
    <citation type="submission" date="2023-07" db="EMBL/GenBank/DDBJ databases">
        <title>Functional and genomic diversity of the sorghum phyllosphere microbiome.</title>
        <authorList>
            <person name="Shade A."/>
        </authorList>
    </citation>
    <scope>NUCLEOTIDE SEQUENCE</scope>
    <source>
        <strain evidence="1">SORGH_AS_0457</strain>
    </source>
</reference>
<organism evidence="1 2">
    <name type="scientific">Stenotrophomonas rhizophila</name>
    <dbReference type="NCBI Taxonomy" id="216778"/>
    <lineage>
        <taxon>Bacteria</taxon>
        <taxon>Pseudomonadati</taxon>
        <taxon>Pseudomonadota</taxon>
        <taxon>Gammaproteobacteria</taxon>
        <taxon>Lysobacterales</taxon>
        <taxon>Lysobacteraceae</taxon>
        <taxon>Stenotrophomonas</taxon>
    </lineage>
</organism>
<evidence type="ECO:0000313" key="2">
    <source>
        <dbReference type="Proteomes" id="UP001226084"/>
    </source>
</evidence>
<gene>
    <name evidence="1" type="ORF">QE424_003190</name>
</gene>
<sequence>MNLSPPPVPGKLRELLSAYPEHIERLQLAMDKAASESGASTPRIEHIVCALEDCLEGFVASARVELDAAKAKGSADGIRHAEAKEMLMLRAALKQQWVGDQGLLDFLERDGGQDR</sequence>
<evidence type="ECO:0000313" key="1">
    <source>
        <dbReference type="EMBL" id="MDQ1110031.1"/>
    </source>
</evidence>
<proteinExistence type="predicted"/>
<dbReference type="EMBL" id="JAUTAS010000001">
    <property type="protein sequence ID" value="MDQ1110031.1"/>
    <property type="molecule type" value="Genomic_DNA"/>
</dbReference>
<dbReference type="AlphaFoldDB" id="A0AAP5AL16"/>
<accession>A0AAP5AL16</accession>
<comment type="caution">
    <text evidence="1">The sequence shown here is derived from an EMBL/GenBank/DDBJ whole genome shotgun (WGS) entry which is preliminary data.</text>
</comment>